<dbReference type="Gene3D" id="3.30.1490.180">
    <property type="entry name" value="RNA polymerase ii"/>
    <property type="match status" value="1"/>
</dbReference>
<evidence type="ECO:0000256" key="3">
    <source>
        <dbReference type="ARBA" id="ARBA00022679"/>
    </source>
</evidence>
<reference evidence="7" key="1">
    <citation type="journal article" date="2020" name="Nature">
        <title>Giant virus diversity and host interactions through global metagenomics.</title>
        <authorList>
            <person name="Schulz F."/>
            <person name="Roux S."/>
            <person name="Paez-Espino D."/>
            <person name="Jungbluth S."/>
            <person name="Walsh D.A."/>
            <person name="Denef V.J."/>
            <person name="McMahon K.D."/>
            <person name="Konstantinidis K.T."/>
            <person name="Eloe-Fadrosh E.A."/>
            <person name="Kyrpides N.C."/>
            <person name="Woyke T."/>
        </authorList>
    </citation>
    <scope>NUCLEOTIDE SEQUENCE</scope>
    <source>
        <strain evidence="7">GVMAG-M-3300020182-33</strain>
    </source>
</reference>
<feature type="domain" description="RNA polymerase N-terminal" evidence="6">
    <location>
        <begin position="81"/>
        <end position="351"/>
    </location>
</feature>
<sequence length="353" mass="39532">MATTLGKTKKICLVCGGKQPTYFRMSLGIRCDWSKVVFDDPEEAMYCQRPFTSAEIRLILRHMSDEACTLLALNPRSTRPENFVLTLLVVPPPIVRPSITISEGSRARGQDDLTSKLSDIVKVNLQVKNVLERESASIPRLGLSLSAQQAVSDLAFHVSTFMNNDLRGQRQSMQRSGLPTKSITSRLKGKEGRIRGSLMGKRVNFSARSVVSPDSQMDIDQVGIPFQVATKLTIPERVTDWNVDRLRSCIRIGPDALSGAHSVIRRGATTLLEFADKERESKMLRTGDVVERYLINDDVVLFNRQPSLHKGSMMAYRVRLMPHKTFRLNMAVTLPLNADCDGDSLQIYKHTDI</sequence>
<evidence type="ECO:0000256" key="5">
    <source>
        <dbReference type="ARBA" id="ARBA00023163"/>
    </source>
</evidence>
<dbReference type="PANTHER" id="PTHR19376:SF32">
    <property type="entry name" value="DNA-DIRECTED RNA POLYMERASE III SUBUNIT RPC1"/>
    <property type="match status" value="1"/>
</dbReference>
<keyword evidence="4" id="KW-0548">Nucleotidyltransferase</keyword>
<dbReference type="GO" id="GO:0000428">
    <property type="term" value="C:DNA-directed RNA polymerase complex"/>
    <property type="evidence" value="ECO:0007669"/>
    <property type="project" value="UniProtKB-KW"/>
</dbReference>
<protein>
    <recommendedName>
        <fullName evidence="1">DNA-directed RNA polymerase</fullName>
        <ecNumber evidence="1">2.7.7.6</ecNumber>
    </recommendedName>
</protein>
<name>A0A6C0BZG1_9ZZZZ</name>
<accession>A0A6C0BZG1</accession>
<dbReference type="AlphaFoldDB" id="A0A6C0BZG1"/>
<evidence type="ECO:0000259" key="6">
    <source>
        <dbReference type="SMART" id="SM00663"/>
    </source>
</evidence>
<dbReference type="SUPFAM" id="SSF64484">
    <property type="entry name" value="beta and beta-prime subunits of DNA dependent RNA-polymerase"/>
    <property type="match status" value="1"/>
</dbReference>
<dbReference type="InterPro" id="IPR007080">
    <property type="entry name" value="RNA_pol_Rpb1_1"/>
</dbReference>
<dbReference type="SMART" id="SM00663">
    <property type="entry name" value="RPOLA_N"/>
    <property type="match status" value="1"/>
</dbReference>
<evidence type="ECO:0000313" key="7">
    <source>
        <dbReference type="EMBL" id="QHS97727.1"/>
    </source>
</evidence>
<keyword evidence="5" id="KW-0804">Transcription</keyword>
<dbReference type="GO" id="GO:0003677">
    <property type="term" value="F:DNA binding"/>
    <property type="evidence" value="ECO:0007669"/>
    <property type="project" value="InterPro"/>
</dbReference>
<keyword evidence="3" id="KW-0808">Transferase</keyword>
<keyword evidence="2" id="KW-0240">DNA-directed RNA polymerase</keyword>
<dbReference type="InterPro" id="IPR045867">
    <property type="entry name" value="DNA-dir_RpoC_beta_prime"/>
</dbReference>
<dbReference type="InterPro" id="IPR006592">
    <property type="entry name" value="RNA_pol_N"/>
</dbReference>
<dbReference type="Gene3D" id="2.40.40.20">
    <property type="match status" value="1"/>
</dbReference>
<dbReference type="GO" id="GO:0003899">
    <property type="term" value="F:DNA-directed RNA polymerase activity"/>
    <property type="evidence" value="ECO:0007669"/>
    <property type="project" value="UniProtKB-EC"/>
</dbReference>
<proteinExistence type="predicted"/>
<dbReference type="EC" id="2.7.7.6" evidence="1"/>
<dbReference type="Pfam" id="PF04997">
    <property type="entry name" value="RNA_pol_Rpb1_1"/>
    <property type="match status" value="1"/>
</dbReference>
<evidence type="ECO:0000256" key="1">
    <source>
        <dbReference type="ARBA" id="ARBA00012418"/>
    </source>
</evidence>
<evidence type="ECO:0000256" key="4">
    <source>
        <dbReference type="ARBA" id="ARBA00022695"/>
    </source>
</evidence>
<evidence type="ECO:0000256" key="2">
    <source>
        <dbReference type="ARBA" id="ARBA00022478"/>
    </source>
</evidence>
<dbReference type="Pfam" id="PF00623">
    <property type="entry name" value="RNA_pol_Rpb1_2"/>
    <property type="match status" value="1"/>
</dbReference>
<dbReference type="EMBL" id="MN739302">
    <property type="protein sequence ID" value="QHS97727.1"/>
    <property type="molecule type" value="Genomic_DNA"/>
</dbReference>
<organism evidence="7">
    <name type="scientific">viral metagenome</name>
    <dbReference type="NCBI Taxonomy" id="1070528"/>
    <lineage>
        <taxon>unclassified sequences</taxon>
        <taxon>metagenomes</taxon>
        <taxon>organismal metagenomes</taxon>
    </lineage>
</organism>
<dbReference type="InterPro" id="IPR000722">
    <property type="entry name" value="RNA_pol_asu"/>
</dbReference>
<dbReference type="PANTHER" id="PTHR19376">
    <property type="entry name" value="DNA-DIRECTED RNA POLYMERASE"/>
    <property type="match status" value="1"/>
</dbReference>
<dbReference type="GO" id="GO:0006351">
    <property type="term" value="P:DNA-templated transcription"/>
    <property type="evidence" value="ECO:0007669"/>
    <property type="project" value="InterPro"/>
</dbReference>